<evidence type="ECO:0000313" key="2">
    <source>
        <dbReference type="EMBL" id="GAA2117202.1"/>
    </source>
</evidence>
<dbReference type="InterPro" id="IPR006440">
    <property type="entry name" value="Doc"/>
</dbReference>
<protein>
    <submittedName>
        <fullName evidence="2">Type II toxin-antitoxin system death-on-curing family toxin</fullName>
    </submittedName>
</protein>
<dbReference type="InterPro" id="IPR036597">
    <property type="entry name" value="Fido-like_dom_sf"/>
</dbReference>
<dbReference type="PANTHER" id="PTHR39426:SF1">
    <property type="entry name" value="HOMOLOGY TO DEATH-ON-CURING PROTEIN OF PHAGE P1"/>
    <property type="match status" value="1"/>
</dbReference>
<keyword evidence="3" id="KW-1185">Reference proteome</keyword>
<proteinExistence type="predicted"/>
<evidence type="ECO:0000313" key="3">
    <source>
        <dbReference type="Proteomes" id="UP001500443"/>
    </source>
</evidence>
<organism evidence="2 3">
    <name type="scientific">Streptomyces synnematoformans</name>
    <dbReference type="NCBI Taxonomy" id="415721"/>
    <lineage>
        <taxon>Bacteria</taxon>
        <taxon>Bacillati</taxon>
        <taxon>Actinomycetota</taxon>
        <taxon>Actinomycetes</taxon>
        <taxon>Kitasatosporales</taxon>
        <taxon>Streptomycetaceae</taxon>
        <taxon>Streptomyces</taxon>
    </lineage>
</organism>
<dbReference type="PANTHER" id="PTHR39426">
    <property type="entry name" value="HOMOLOGY TO DEATH-ON-CURING PROTEIN OF PHAGE P1"/>
    <property type="match status" value="1"/>
</dbReference>
<gene>
    <name evidence="2" type="ORF">GCM10009802_18150</name>
</gene>
<dbReference type="RefSeq" id="WP_344289291.1">
    <property type="nucleotide sequence ID" value="NZ_BAAAPF010000035.1"/>
</dbReference>
<dbReference type="NCBIfam" id="TIGR01550">
    <property type="entry name" value="DOC_P1"/>
    <property type="match status" value="1"/>
</dbReference>
<evidence type="ECO:0000259" key="1">
    <source>
        <dbReference type="PROSITE" id="PS51459"/>
    </source>
</evidence>
<sequence length="139" mass="14998">MKYLTVQEALDLAELACAGQRVVVRDLGLLTSALGRPQSQMFGIEAYPGLVEKAAALLQSLTTNHPLVDGNKRTAWMCTVVFLDINGVDMLDIDQDRAFDLVIDIAAGKTEDVAVIAAELRALRRDGQDETGGPRPGFV</sequence>
<dbReference type="InterPro" id="IPR003812">
    <property type="entry name" value="Fido"/>
</dbReference>
<dbReference type="Gene3D" id="1.20.120.1870">
    <property type="entry name" value="Fic/DOC protein, Fido domain"/>
    <property type="match status" value="1"/>
</dbReference>
<dbReference type="SUPFAM" id="SSF140931">
    <property type="entry name" value="Fic-like"/>
    <property type="match status" value="1"/>
</dbReference>
<dbReference type="InterPro" id="IPR053737">
    <property type="entry name" value="Type_II_TA_Toxin"/>
</dbReference>
<dbReference type="Proteomes" id="UP001500443">
    <property type="component" value="Unassembled WGS sequence"/>
</dbReference>
<accession>A0ABN2XSN8</accession>
<reference evidence="2 3" key="1">
    <citation type="journal article" date="2019" name="Int. J. Syst. Evol. Microbiol.">
        <title>The Global Catalogue of Microorganisms (GCM) 10K type strain sequencing project: providing services to taxonomists for standard genome sequencing and annotation.</title>
        <authorList>
            <consortium name="The Broad Institute Genomics Platform"/>
            <consortium name="The Broad Institute Genome Sequencing Center for Infectious Disease"/>
            <person name="Wu L."/>
            <person name="Ma J."/>
        </authorList>
    </citation>
    <scope>NUCLEOTIDE SEQUENCE [LARGE SCALE GENOMIC DNA]</scope>
    <source>
        <strain evidence="2 3">JCM 15481</strain>
    </source>
</reference>
<feature type="domain" description="Fido" evidence="1">
    <location>
        <begin position="4"/>
        <end position="126"/>
    </location>
</feature>
<comment type="caution">
    <text evidence="2">The sequence shown here is derived from an EMBL/GenBank/DDBJ whole genome shotgun (WGS) entry which is preliminary data.</text>
</comment>
<name>A0ABN2XSN8_9ACTN</name>
<dbReference type="EMBL" id="BAAAPF010000035">
    <property type="protein sequence ID" value="GAA2117202.1"/>
    <property type="molecule type" value="Genomic_DNA"/>
</dbReference>
<dbReference type="PROSITE" id="PS51459">
    <property type="entry name" value="FIDO"/>
    <property type="match status" value="1"/>
</dbReference>
<dbReference type="Pfam" id="PF02661">
    <property type="entry name" value="Fic"/>
    <property type="match status" value="1"/>
</dbReference>